<dbReference type="PROSITE" id="PS50102">
    <property type="entry name" value="RRM"/>
    <property type="match status" value="1"/>
</dbReference>
<protein>
    <recommendedName>
        <fullName evidence="5">RRM domain-containing protein</fullName>
    </recommendedName>
</protein>
<dbReference type="Pfam" id="PF00076">
    <property type="entry name" value="RRM_1"/>
    <property type="match status" value="1"/>
</dbReference>
<accession>A0ABN9YGX7</accession>
<dbReference type="Proteomes" id="UP001189429">
    <property type="component" value="Unassembled WGS sequence"/>
</dbReference>
<gene>
    <name evidence="6" type="ORF">PCOR1329_LOCUS85111</name>
</gene>
<comment type="caution">
    <text evidence="6">The sequence shown here is derived from an EMBL/GenBank/DDBJ whole genome shotgun (WGS) entry which is preliminary data.</text>
</comment>
<feature type="domain" description="RRM" evidence="5">
    <location>
        <begin position="5"/>
        <end position="92"/>
    </location>
</feature>
<dbReference type="InterPro" id="IPR012677">
    <property type="entry name" value="Nucleotide-bd_a/b_plait_sf"/>
</dbReference>
<dbReference type="SMART" id="SM00360">
    <property type="entry name" value="RRM"/>
    <property type="match status" value="1"/>
</dbReference>
<dbReference type="Gene3D" id="3.30.70.330">
    <property type="match status" value="1"/>
</dbReference>
<keyword evidence="7" id="KW-1185">Reference proteome</keyword>
<evidence type="ECO:0000313" key="6">
    <source>
        <dbReference type="EMBL" id="CAK0911139.1"/>
    </source>
</evidence>
<evidence type="ECO:0000259" key="5">
    <source>
        <dbReference type="PROSITE" id="PS50102"/>
    </source>
</evidence>
<dbReference type="InterPro" id="IPR000504">
    <property type="entry name" value="RRM_dom"/>
</dbReference>
<reference evidence="6" key="1">
    <citation type="submission" date="2023-10" db="EMBL/GenBank/DDBJ databases">
        <authorList>
            <person name="Chen Y."/>
            <person name="Shah S."/>
            <person name="Dougan E. K."/>
            <person name="Thang M."/>
            <person name="Chan C."/>
        </authorList>
    </citation>
    <scope>NUCLEOTIDE SEQUENCE [LARGE SCALE GENOMIC DNA]</scope>
</reference>
<sequence>MTPSFKVHVSGLKRSKLDSVTGVHAEQEKLRRLFEEQDCRVKSVSLMVDSRSGKSRGFAFVDFEDEGSMRRAESLGTFLEGARGLQDDLQDRHRGLVRVEKHNPKEAPTRAPSPDPEPPRPPLPPPPAPDPAPAAPRGASAPRAPPPPPSRRLPARPSEEVMPLPSEERMALASRGARPELGAQAHAGTTAGLSLYGRSVQKSSQHIVWG</sequence>
<dbReference type="EMBL" id="CAUYUJ010022526">
    <property type="protein sequence ID" value="CAK0911139.1"/>
    <property type="molecule type" value="Genomic_DNA"/>
</dbReference>
<dbReference type="InterPro" id="IPR035979">
    <property type="entry name" value="RBD_domain_sf"/>
</dbReference>
<evidence type="ECO:0000256" key="1">
    <source>
        <dbReference type="ARBA" id="ARBA00022737"/>
    </source>
</evidence>
<feature type="region of interest" description="Disordered" evidence="4">
    <location>
        <begin position="97"/>
        <end position="174"/>
    </location>
</feature>
<dbReference type="SUPFAM" id="SSF54928">
    <property type="entry name" value="RNA-binding domain, RBD"/>
    <property type="match status" value="1"/>
</dbReference>
<keyword evidence="1" id="KW-0677">Repeat</keyword>
<evidence type="ECO:0000256" key="4">
    <source>
        <dbReference type="SAM" id="MobiDB-lite"/>
    </source>
</evidence>
<evidence type="ECO:0000256" key="3">
    <source>
        <dbReference type="PROSITE-ProRule" id="PRU00176"/>
    </source>
</evidence>
<evidence type="ECO:0000313" key="7">
    <source>
        <dbReference type="Proteomes" id="UP001189429"/>
    </source>
</evidence>
<proteinExistence type="predicted"/>
<keyword evidence="2 3" id="KW-0694">RNA-binding</keyword>
<evidence type="ECO:0000256" key="2">
    <source>
        <dbReference type="ARBA" id="ARBA00022884"/>
    </source>
</evidence>
<organism evidence="6 7">
    <name type="scientific">Prorocentrum cordatum</name>
    <dbReference type="NCBI Taxonomy" id="2364126"/>
    <lineage>
        <taxon>Eukaryota</taxon>
        <taxon>Sar</taxon>
        <taxon>Alveolata</taxon>
        <taxon>Dinophyceae</taxon>
        <taxon>Prorocentrales</taxon>
        <taxon>Prorocentraceae</taxon>
        <taxon>Prorocentrum</taxon>
    </lineage>
</organism>
<feature type="compositionally biased region" description="Pro residues" evidence="4">
    <location>
        <begin position="111"/>
        <end position="134"/>
    </location>
</feature>
<name>A0ABN9YGX7_9DINO</name>
<dbReference type="PANTHER" id="PTHR23236:SF119">
    <property type="entry name" value="NUCLEAR RNA-BINDING PROTEIN SART-3"/>
    <property type="match status" value="1"/>
</dbReference>
<dbReference type="PANTHER" id="PTHR23236">
    <property type="entry name" value="EUKARYOTIC TRANSLATION INITIATION FACTOR 4B/4H"/>
    <property type="match status" value="1"/>
</dbReference>
<feature type="compositionally biased region" description="Basic and acidic residues" evidence="4">
    <location>
        <begin position="97"/>
        <end position="108"/>
    </location>
</feature>